<reference evidence="1 2" key="1">
    <citation type="submission" date="2014-03" db="EMBL/GenBank/DDBJ databases">
        <title>Draft genome sequence of Deinococcus phoenicis 1P10ME.</title>
        <authorList>
            <person name="Stepanov V.G."/>
            <person name="Vaishampayan P."/>
            <person name="Venkateswaran K."/>
            <person name="Fox G.E."/>
        </authorList>
    </citation>
    <scope>NUCLEOTIDE SEQUENCE [LARGE SCALE GENOMIC DNA]</scope>
    <source>
        <strain evidence="1 2">1P10ME</strain>
    </source>
</reference>
<evidence type="ECO:0000313" key="1">
    <source>
        <dbReference type="EMBL" id="EYB67052.1"/>
    </source>
</evidence>
<gene>
    <name evidence="1" type="ORF">DEIPH_ctg052orf0050</name>
</gene>
<accession>A0A016QMI0</accession>
<keyword evidence="2" id="KW-1185">Reference proteome</keyword>
<proteinExistence type="predicted"/>
<dbReference type="AlphaFoldDB" id="A0A016QMI0"/>
<dbReference type="RefSeq" id="WP_152544958.1">
    <property type="nucleotide sequence ID" value="NZ_JHAC01000050.1"/>
</dbReference>
<dbReference type="PATRIC" id="fig|1476583.3.peg.2912"/>
<dbReference type="STRING" id="1476583.DEIPH_ctg052orf0050"/>
<organism evidence="1 2">
    <name type="scientific">Deinococcus phoenicis</name>
    <dbReference type="NCBI Taxonomy" id="1476583"/>
    <lineage>
        <taxon>Bacteria</taxon>
        <taxon>Thermotogati</taxon>
        <taxon>Deinococcota</taxon>
        <taxon>Deinococci</taxon>
        <taxon>Deinococcales</taxon>
        <taxon>Deinococcaceae</taxon>
        <taxon>Deinococcus</taxon>
    </lineage>
</organism>
<sequence>MTVADTRPELDPVLAFEARQDARDARRLARLQAQGHTHATCTCCGDVRTLHWAGWSCNNDDYAAPDGQCPGVFRAQGGAA</sequence>
<dbReference type="Proteomes" id="UP000020492">
    <property type="component" value="Unassembled WGS sequence"/>
</dbReference>
<dbReference type="EMBL" id="JHAC01000050">
    <property type="protein sequence ID" value="EYB67052.1"/>
    <property type="molecule type" value="Genomic_DNA"/>
</dbReference>
<evidence type="ECO:0000313" key="2">
    <source>
        <dbReference type="Proteomes" id="UP000020492"/>
    </source>
</evidence>
<comment type="caution">
    <text evidence="1">The sequence shown here is derived from an EMBL/GenBank/DDBJ whole genome shotgun (WGS) entry which is preliminary data.</text>
</comment>
<protein>
    <submittedName>
        <fullName evidence="1">Uncharacterized protein</fullName>
    </submittedName>
</protein>
<name>A0A016QMI0_9DEIO</name>